<sequence>MMTAYDLIICIVPHDEGEFITKTAVSAGAGGGTVMMGRGTTASGVLHALALGDMPKDIVYILVPAEKKSDVVDAITAASEAKKKKFGVLVTAESAKLLKTGTVSGGGDYMAQKTTHQMITVIANKGYADDIMAAARKAGAGGGTIINARGTATPGDAKFFGMEIVPEKEMIFIIIDSEKLDGVFEAVRTLPCLAEPGSGIAFCTPVGDFTLLGKKS</sequence>
<dbReference type="SUPFAM" id="SSF54913">
    <property type="entry name" value="GlnB-like"/>
    <property type="match status" value="2"/>
</dbReference>
<dbReference type="PROSITE" id="PS51343">
    <property type="entry name" value="PII_GLNB_DOM"/>
    <property type="match status" value="1"/>
</dbReference>
<dbReference type="Gene3D" id="3.30.70.120">
    <property type="match status" value="2"/>
</dbReference>
<dbReference type="SMART" id="SM00938">
    <property type="entry name" value="P-II"/>
    <property type="match status" value="1"/>
</dbReference>
<accession>U1FLH7</accession>
<dbReference type="Proteomes" id="UP000016412">
    <property type="component" value="Unassembled WGS sequence"/>
</dbReference>
<organism evidence="1 2">
    <name type="scientific">Treponema socranskii subsp. socranskii VPI DR56BR1116 = ATCC 35536</name>
    <dbReference type="NCBI Taxonomy" id="1125725"/>
    <lineage>
        <taxon>Bacteria</taxon>
        <taxon>Pseudomonadati</taxon>
        <taxon>Spirochaetota</taxon>
        <taxon>Spirochaetia</taxon>
        <taxon>Spirochaetales</taxon>
        <taxon>Treponemataceae</taxon>
        <taxon>Treponema</taxon>
    </lineage>
</organism>
<evidence type="ECO:0000313" key="1">
    <source>
        <dbReference type="EMBL" id="ERF60673.1"/>
    </source>
</evidence>
<dbReference type="InterPro" id="IPR011322">
    <property type="entry name" value="N-reg_PII-like_a/b"/>
</dbReference>
<dbReference type="Pfam" id="PF00543">
    <property type="entry name" value="P-II"/>
    <property type="match status" value="1"/>
</dbReference>
<name>U1FLH7_TRESO</name>
<dbReference type="InterPro" id="IPR015867">
    <property type="entry name" value="N-reg_PII/ATP_PRibTrfase_C"/>
</dbReference>
<comment type="caution">
    <text evidence="1">The sequence shown here is derived from an EMBL/GenBank/DDBJ whole genome shotgun (WGS) entry which is preliminary data.</text>
</comment>
<evidence type="ECO:0000313" key="2">
    <source>
        <dbReference type="Proteomes" id="UP000016412"/>
    </source>
</evidence>
<dbReference type="eggNOG" id="COG0347">
    <property type="taxonomic scope" value="Bacteria"/>
</dbReference>
<proteinExistence type="predicted"/>
<dbReference type="InterPro" id="IPR002187">
    <property type="entry name" value="N-reg_PII"/>
</dbReference>
<dbReference type="GO" id="GO:0006808">
    <property type="term" value="P:regulation of nitrogen utilization"/>
    <property type="evidence" value="ECO:0007669"/>
    <property type="project" value="InterPro"/>
</dbReference>
<evidence type="ECO:0008006" key="3">
    <source>
        <dbReference type="Google" id="ProtNLM"/>
    </source>
</evidence>
<gene>
    <name evidence="1" type="ORF">HMPREF1325_2073</name>
</gene>
<dbReference type="PATRIC" id="fig|1125725.3.peg.1323"/>
<reference evidence="1 2" key="1">
    <citation type="submission" date="2013-08" db="EMBL/GenBank/DDBJ databases">
        <authorList>
            <person name="Durkin A.S."/>
            <person name="Haft D.R."/>
            <person name="McCorrison J."/>
            <person name="Torralba M."/>
            <person name="Gillis M."/>
            <person name="Haft D.H."/>
            <person name="Methe B."/>
            <person name="Sutton G."/>
            <person name="Nelson K.E."/>
        </authorList>
    </citation>
    <scope>NUCLEOTIDE SEQUENCE [LARGE SCALE GENOMIC DNA]</scope>
    <source>
        <strain evidence="1 2">VPI DR56BR1116</strain>
    </source>
</reference>
<protein>
    <recommendedName>
        <fullName evidence="3">Nitrogen regulatory protein P-II</fullName>
    </recommendedName>
</protein>
<dbReference type="EMBL" id="AUZJ01000034">
    <property type="protein sequence ID" value="ERF60673.1"/>
    <property type="molecule type" value="Genomic_DNA"/>
</dbReference>
<dbReference type="AlphaFoldDB" id="U1FLH7"/>
<dbReference type="STRING" id="1125725.HMPREF1325_2073"/>
<dbReference type="GO" id="GO:0030234">
    <property type="term" value="F:enzyme regulator activity"/>
    <property type="evidence" value="ECO:0007669"/>
    <property type="project" value="InterPro"/>
</dbReference>